<dbReference type="RefSeq" id="WP_307230461.1">
    <property type="nucleotide sequence ID" value="NZ_JAUSTT010000016.1"/>
</dbReference>
<gene>
    <name evidence="1" type="ORF">J2S08_002781</name>
</gene>
<reference evidence="1 2" key="1">
    <citation type="submission" date="2023-07" db="EMBL/GenBank/DDBJ databases">
        <title>Genomic Encyclopedia of Type Strains, Phase IV (KMG-IV): sequencing the most valuable type-strain genomes for metagenomic binning, comparative biology and taxonomic classification.</title>
        <authorList>
            <person name="Goeker M."/>
        </authorList>
    </citation>
    <scope>NUCLEOTIDE SEQUENCE [LARGE SCALE GENOMIC DNA]</scope>
    <source>
        <strain evidence="1 2">DSM 23837</strain>
    </source>
</reference>
<evidence type="ECO:0000313" key="1">
    <source>
        <dbReference type="EMBL" id="MDQ0176923.1"/>
    </source>
</evidence>
<proteinExistence type="predicted"/>
<name>A0ABT9WUF3_9BACI</name>
<accession>A0ABT9WUF3</accession>
<comment type="caution">
    <text evidence="1">The sequence shown here is derived from an EMBL/GenBank/DDBJ whole genome shotgun (WGS) entry which is preliminary data.</text>
</comment>
<dbReference type="InterPro" id="IPR046152">
    <property type="entry name" value="DUF6154"/>
</dbReference>
<sequence>MRLVDELFELYRDQLSDEEDLDIIAFSVLEHCNHKQLLGIVEEMNKEELAYFIRLFLLEMLKEKLDNSDKQREELSSSAKYLH</sequence>
<dbReference type="Proteomes" id="UP001223586">
    <property type="component" value="Unassembled WGS sequence"/>
</dbReference>
<evidence type="ECO:0000313" key="2">
    <source>
        <dbReference type="Proteomes" id="UP001223586"/>
    </source>
</evidence>
<protein>
    <submittedName>
        <fullName evidence="1">Mg/Co/Ni transporter MgtE</fullName>
    </submittedName>
</protein>
<dbReference type="EMBL" id="JAUSTT010000016">
    <property type="protein sequence ID" value="MDQ0176923.1"/>
    <property type="molecule type" value="Genomic_DNA"/>
</dbReference>
<dbReference type="Pfam" id="PF19651">
    <property type="entry name" value="DUF6154"/>
    <property type="match status" value="1"/>
</dbReference>
<keyword evidence="2" id="KW-1185">Reference proteome</keyword>
<organism evidence="1 2">
    <name type="scientific">Bacillus chungangensis</name>
    <dbReference type="NCBI Taxonomy" id="587633"/>
    <lineage>
        <taxon>Bacteria</taxon>
        <taxon>Bacillati</taxon>
        <taxon>Bacillota</taxon>
        <taxon>Bacilli</taxon>
        <taxon>Bacillales</taxon>
        <taxon>Bacillaceae</taxon>
        <taxon>Bacillus</taxon>
    </lineage>
</organism>